<evidence type="ECO:0000256" key="2">
    <source>
        <dbReference type="SAM" id="SignalP"/>
    </source>
</evidence>
<evidence type="ECO:0000313" key="3">
    <source>
        <dbReference type="EMBL" id="GEC73752.1"/>
    </source>
</evidence>
<sequence>MRKLFLLCIASAISTASFAQEVTLKKTGKLEVNASPSVEQSKAKVAEIDKKAKRQKDEFNRKKRENQGFVKGNEGKAKSAINKADAKIKDEGKGIGKRVKENISNEKAPKIADKITGNYNGKKVYTGAKGGKYYINSNGNKTYIQDIQLKTK</sequence>
<name>A0A4Y4B2X4_9FLAO</name>
<protein>
    <recommendedName>
        <fullName evidence="5">PBCV-specific basic adaptor domain-containing protein</fullName>
    </recommendedName>
</protein>
<evidence type="ECO:0000313" key="4">
    <source>
        <dbReference type="Proteomes" id="UP000316775"/>
    </source>
</evidence>
<evidence type="ECO:0008006" key="5">
    <source>
        <dbReference type="Google" id="ProtNLM"/>
    </source>
</evidence>
<dbReference type="OrthoDB" id="714380at2"/>
<proteinExistence type="predicted"/>
<feature type="signal peptide" evidence="2">
    <location>
        <begin position="1"/>
        <end position="19"/>
    </location>
</feature>
<keyword evidence="2" id="KW-0732">Signal</keyword>
<dbReference type="EMBL" id="BJNP01000064">
    <property type="protein sequence ID" value="GEC73752.1"/>
    <property type="molecule type" value="Genomic_DNA"/>
</dbReference>
<comment type="caution">
    <text evidence="3">The sequence shown here is derived from an EMBL/GenBank/DDBJ whole genome shotgun (WGS) entry which is preliminary data.</text>
</comment>
<evidence type="ECO:0000256" key="1">
    <source>
        <dbReference type="SAM" id="MobiDB-lite"/>
    </source>
</evidence>
<feature type="compositionally biased region" description="Basic and acidic residues" evidence="1">
    <location>
        <begin position="41"/>
        <end position="60"/>
    </location>
</feature>
<dbReference type="AlphaFoldDB" id="A0A4Y4B2X4"/>
<reference evidence="3 4" key="1">
    <citation type="submission" date="2019-06" db="EMBL/GenBank/DDBJ databases">
        <title>Whole genome shotgun sequence of Flavobacterium flevense NBRC 14960.</title>
        <authorList>
            <person name="Hosoyama A."/>
            <person name="Uohara A."/>
            <person name="Ohji S."/>
            <person name="Ichikawa N."/>
        </authorList>
    </citation>
    <scope>NUCLEOTIDE SEQUENCE [LARGE SCALE GENOMIC DNA]</scope>
    <source>
        <strain evidence="3 4">NBRC 14960</strain>
    </source>
</reference>
<feature type="chain" id="PRO_5022934433" description="PBCV-specific basic adaptor domain-containing protein" evidence="2">
    <location>
        <begin position="20"/>
        <end position="152"/>
    </location>
</feature>
<feature type="region of interest" description="Disordered" evidence="1">
    <location>
        <begin position="34"/>
        <end position="85"/>
    </location>
</feature>
<gene>
    <name evidence="3" type="ORF">FFL01_32910</name>
</gene>
<organism evidence="3 4">
    <name type="scientific">Flavobacterium flevense</name>
    <dbReference type="NCBI Taxonomy" id="983"/>
    <lineage>
        <taxon>Bacteria</taxon>
        <taxon>Pseudomonadati</taxon>
        <taxon>Bacteroidota</taxon>
        <taxon>Flavobacteriia</taxon>
        <taxon>Flavobacteriales</taxon>
        <taxon>Flavobacteriaceae</taxon>
        <taxon>Flavobacterium</taxon>
    </lineage>
</organism>
<keyword evidence="4" id="KW-1185">Reference proteome</keyword>
<dbReference type="Proteomes" id="UP000316775">
    <property type="component" value="Unassembled WGS sequence"/>
</dbReference>
<accession>A0A4Y4B2X4</accession>
<dbReference type="RefSeq" id="WP_073241903.1">
    <property type="nucleotide sequence ID" value="NZ_BJNP01000064.1"/>
</dbReference>